<comment type="caution">
    <text evidence="2">The sequence shown here is derived from an EMBL/GenBank/DDBJ whole genome shotgun (WGS) entry which is preliminary data.</text>
</comment>
<organism evidence="2 3">
    <name type="scientific">Neisseria iguanae</name>
    <dbReference type="NCBI Taxonomy" id="90242"/>
    <lineage>
        <taxon>Bacteria</taxon>
        <taxon>Pseudomonadati</taxon>
        <taxon>Pseudomonadota</taxon>
        <taxon>Betaproteobacteria</taxon>
        <taxon>Neisseriales</taxon>
        <taxon>Neisseriaceae</taxon>
        <taxon>Neisseria</taxon>
    </lineage>
</organism>
<dbReference type="PANTHER" id="PTHR13887:SF41">
    <property type="entry name" value="THIOREDOXIN SUPERFAMILY PROTEIN"/>
    <property type="match status" value="1"/>
</dbReference>
<dbReference type="InterPro" id="IPR036249">
    <property type="entry name" value="Thioredoxin-like_sf"/>
</dbReference>
<reference evidence="2 3" key="1">
    <citation type="submission" date="2018-03" db="EMBL/GenBank/DDBJ databases">
        <title>Neisseria weixii sp. nov., isolated from the intestinal contents of Tibetan Plateau pika (Ochotona curzoniae) in Yushu, Qinghai Province, China.</title>
        <authorList>
            <person name="Gui Z."/>
        </authorList>
    </citation>
    <scope>NUCLEOTIDE SEQUENCE [LARGE SCALE GENOMIC DNA]</scope>
    <source>
        <strain evidence="2 3">ATCC 51483</strain>
    </source>
</reference>
<dbReference type="GO" id="GO:0016491">
    <property type="term" value="F:oxidoreductase activity"/>
    <property type="evidence" value="ECO:0007669"/>
    <property type="project" value="InterPro"/>
</dbReference>
<dbReference type="EMBL" id="PXYY01000031">
    <property type="protein sequence ID" value="PSJ80424.1"/>
    <property type="molecule type" value="Genomic_DNA"/>
</dbReference>
<dbReference type="SUPFAM" id="SSF52833">
    <property type="entry name" value="Thioredoxin-like"/>
    <property type="match status" value="1"/>
</dbReference>
<protein>
    <submittedName>
        <fullName evidence="2">DsbA family oxidoreductase</fullName>
    </submittedName>
</protein>
<evidence type="ECO:0000313" key="3">
    <source>
        <dbReference type="Proteomes" id="UP000241868"/>
    </source>
</evidence>
<dbReference type="RefSeq" id="WP_106741441.1">
    <property type="nucleotide sequence ID" value="NZ_PXYY01000031.1"/>
</dbReference>
<keyword evidence="3" id="KW-1185">Reference proteome</keyword>
<dbReference type="Pfam" id="PF01323">
    <property type="entry name" value="DSBA"/>
    <property type="match status" value="1"/>
</dbReference>
<dbReference type="CDD" id="cd03024">
    <property type="entry name" value="DsbA_FrnE"/>
    <property type="match status" value="1"/>
</dbReference>
<dbReference type="Gene3D" id="3.40.30.10">
    <property type="entry name" value="Glutaredoxin"/>
    <property type="match status" value="1"/>
</dbReference>
<dbReference type="OrthoDB" id="9799122at2"/>
<feature type="domain" description="DSBA-like thioredoxin" evidence="1">
    <location>
        <begin position="6"/>
        <end position="207"/>
    </location>
</feature>
<gene>
    <name evidence="2" type="ORF">C7N83_06410</name>
</gene>
<evidence type="ECO:0000313" key="2">
    <source>
        <dbReference type="EMBL" id="PSJ80424.1"/>
    </source>
</evidence>
<sequence>MNTIKIEMYSDYACPFCYIGQGYLEQALAQFEHADDVEIVHKAYELYPDMTNEVTSTTQGRIEWKYRKTPEGAIEMIRHIEGLAQRAGINMDYEHMQNTNTFEAHRLTKFAESKGKGAEMYARLMKAYFTDNLPLAKRENLVQLATEIGLDKAEVETFLDSDLFADAVRGDENQAKQIGVQAVPFFMVNGEIPVAGSQPPAQFLALLKQVYQENNAQFAEGASCGIDGCH</sequence>
<accession>A0A2P7U0C7</accession>
<dbReference type="AlphaFoldDB" id="A0A2P7U0C7"/>
<proteinExistence type="predicted"/>
<dbReference type="Proteomes" id="UP000241868">
    <property type="component" value="Unassembled WGS sequence"/>
</dbReference>
<dbReference type="PANTHER" id="PTHR13887">
    <property type="entry name" value="GLUTATHIONE S-TRANSFERASE KAPPA"/>
    <property type="match status" value="1"/>
</dbReference>
<name>A0A2P7U0C7_9NEIS</name>
<dbReference type="InterPro" id="IPR001853">
    <property type="entry name" value="DSBA-like_thioredoxin_dom"/>
</dbReference>
<evidence type="ECO:0000259" key="1">
    <source>
        <dbReference type="Pfam" id="PF01323"/>
    </source>
</evidence>